<dbReference type="GO" id="GO:0019441">
    <property type="term" value="P:L-tryptophan catabolic process to kynurenine"/>
    <property type="evidence" value="ECO:0007669"/>
    <property type="project" value="InterPro"/>
</dbReference>
<dbReference type="Pfam" id="PF04199">
    <property type="entry name" value="Cyclase"/>
    <property type="match status" value="1"/>
</dbReference>
<dbReference type="GO" id="GO:0004061">
    <property type="term" value="F:arylformamidase activity"/>
    <property type="evidence" value="ECO:0007669"/>
    <property type="project" value="InterPro"/>
</dbReference>
<accession>A0A6J4RT40</accession>
<dbReference type="Gene3D" id="3.50.30.50">
    <property type="entry name" value="Putative cyclase"/>
    <property type="match status" value="1"/>
</dbReference>
<dbReference type="PANTHER" id="PTHR43564">
    <property type="entry name" value="KYNURENINE FORMAMIDASE-LIKE PROTEIN"/>
    <property type="match status" value="1"/>
</dbReference>
<dbReference type="InterPro" id="IPR007325">
    <property type="entry name" value="KFase/CYL"/>
</dbReference>
<dbReference type="PANTHER" id="PTHR43564:SF2">
    <property type="entry name" value="BLR6059 PROTEIN"/>
    <property type="match status" value="1"/>
</dbReference>
<name>A0A6J4RT40_9ACTN</name>
<dbReference type="InterPro" id="IPR037175">
    <property type="entry name" value="KFase_sf"/>
</dbReference>
<dbReference type="EMBL" id="CADCVI010000159">
    <property type="protein sequence ID" value="CAA9477028.1"/>
    <property type="molecule type" value="Genomic_DNA"/>
</dbReference>
<evidence type="ECO:0000313" key="1">
    <source>
        <dbReference type="EMBL" id="CAA9477028.1"/>
    </source>
</evidence>
<organism evidence="1">
    <name type="scientific">uncultured Rubrobacteraceae bacterium</name>
    <dbReference type="NCBI Taxonomy" id="349277"/>
    <lineage>
        <taxon>Bacteria</taxon>
        <taxon>Bacillati</taxon>
        <taxon>Actinomycetota</taxon>
        <taxon>Rubrobacteria</taxon>
        <taxon>Rubrobacterales</taxon>
        <taxon>Rubrobacteraceae</taxon>
        <taxon>environmental samples</taxon>
    </lineage>
</organism>
<protein>
    <submittedName>
        <fullName evidence="1">Cyclase</fullName>
    </submittedName>
</protein>
<dbReference type="SUPFAM" id="SSF102198">
    <property type="entry name" value="Putative cyclase"/>
    <property type="match status" value="1"/>
</dbReference>
<reference evidence="1" key="1">
    <citation type="submission" date="2020-02" db="EMBL/GenBank/DDBJ databases">
        <authorList>
            <person name="Meier V. D."/>
        </authorList>
    </citation>
    <scope>NUCLEOTIDE SEQUENCE</scope>
    <source>
        <strain evidence="1">AVDCRST_MAG25</strain>
    </source>
</reference>
<dbReference type="AlphaFoldDB" id="A0A6J4RT40"/>
<proteinExistence type="predicted"/>
<gene>
    <name evidence="1" type="ORF">AVDCRST_MAG25-2494</name>
</gene>
<sequence length="268" mass="28862">MSIEDSGVVELLGRRVRLVDLSRPVGPTPSEPNPPRLRTVSHEDGAELWEHLYGIPPAALPTGLGFAGEVAELSTHAGTHVDAPWHYALTSEGEPAQRIDEVPLSLFVGPAVVLDVSDLPTGYLVTPGDVEERLRGIGHELSPGEILLLRTGADEAWGTEEYFGYGCGLGREAVLHLVERGVKLMGTDAWSLDRPYPLIGAEWRERRDPSLLWPAHYAGAERAYCHIEKLTNLAALPAVGATLLCTPIKVEAASGAWVRAVGLVPLDP</sequence>